<evidence type="ECO:0000313" key="4">
    <source>
        <dbReference type="Proteomes" id="UP000784294"/>
    </source>
</evidence>
<feature type="region of interest" description="Disordered" evidence="1">
    <location>
        <begin position="1"/>
        <end position="33"/>
    </location>
</feature>
<accession>A0A3S5BSZ1</accession>
<evidence type="ECO:0000256" key="1">
    <source>
        <dbReference type="SAM" id="MobiDB-lite"/>
    </source>
</evidence>
<dbReference type="Proteomes" id="UP000784294">
    <property type="component" value="Unassembled WGS sequence"/>
</dbReference>
<dbReference type="CDD" id="cd23659">
    <property type="entry name" value="USP_At3g01520-like"/>
    <property type="match status" value="1"/>
</dbReference>
<feature type="domain" description="UspA" evidence="2">
    <location>
        <begin position="38"/>
        <end position="187"/>
    </location>
</feature>
<reference evidence="3" key="1">
    <citation type="submission" date="2018-11" db="EMBL/GenBank/DDBJ databases">
        <authorList>
            <consortium name="Pathogen Informatics"/>
        </authorList>
    </citation>
    <scope>NUCLEOTIDE SEQUENCE</scope>
</reference>
<dbReference type="PANTHER" id="PTHR46989">
    <property type="entry name" value="USP DOMAIN-CONTAINING PROTEIN"/>
    <property type="match status" value="1"/>
</dbReference>
<dbReference type="InterPro" id="IPR006016">
    <property type="entry name" value="UspA"/>
</dbReference>
<protein>
    <recommendedName>
        <fullName evidence="2">UspA domain-containing protein</fullName>
    </recommendedName>
</protein>
<evidence type="ECO:0000259" key="2">
    <source>
        <dbReference type="Pfam" id="PF00582"/>
    </source>
</evidence>
<evidence type="ECO:0000313" key="3">
    <source>
        <dbReference type="EMBL" id="VEL38347.1"/>
    </source>
</evidence>
<organism evidence="3 4">
    <name type="scientific">Protopolystoma xenopodis</name>
    <dbReference type="NCBI Taxonomy" id="117903"/>
    <lineage>
        <taxon>Eukaryota</taxon>
        <taxon>Metazoa</taxon>
        <taxon>Spiralia</taxon>
        <taxon>Lophotrochozoa</taxon>
        <taxon>Platyhelminthes</taxon>
        <taxon>Monogenea</taxon>
        <taxon>Polyopisthocotylea</taxon>
        <taxon>Polystomatidea</taxon>
        <taxon>Polystomatidae</taxon>
        <taxon>Protopolystoma</taxon>
    </lineage>
</organism>
<dbReference type="PANTHER" id="PTHR46989:SF3">
    <property type="entry name" value="USPA DOMAIN-CONTAINING PROTEIN"/>
    <property type="match status" value="1"/>
</dbReference>
<gene>
    <name evidence="3" type="ORF">PXEA_LOCUS31787</name>
</gene>
<dbReference type="InterPro" id="IPR006015">
    <property type="entry name" value="Universal_stress_UspA"/>
</dbReference>
<dbReference type="OrthoDB" id="843225at2759"/>
<dbReference type="InterPro" id="IPR014729">
    <property type="entry name" value="Rossmann-like_a/b/a_fold"/>
</dbReference>
<dbReference type="Pfam" id="PF00582">
    <property type="entry name" value="Usp"/>
    <property type="match status" value="1"/>
</dbReference>
<dbReference type="PRINTS" id="PR01438">
    <property type="entry name" value="UNVRSLSTRESS"/>
</dbReference>
<proteinExistence type="predicted"/>
<keyword evidence="4" id="KW-1185">Reference proteome</keyword>
<name>A0A3S5BSZ1_9PLAT</name>
<dbReference type="SUPFAM" id="SSF52402">
    <property type="entry name" value="Adenine nucleotide alpha hydrolases-like"/>
    <property type="match status" value="1"/>
</dbReference>
<dbReference type="Gene3D" id="3.40.50.620">
    <property type="entry name" value="HUPs"/>
    <property type="match status" value="1"/>
</dbReference>
<sequence>MPSLFSFGRSEPAQPVSNPATTPLPNPVESGNGQARERTIFMPIDSSEHCNRAFHWYLDNVKRTGDKLCFVHVVEPAFTGASAVALSMEALPMLIGDTRLSVEDGIGQGRSVLKNFMAEAKSHQVNTNAMVYVNNRPGFTIVDCAKENNADLIVMGNRGLGTMSRTFLGSVSDYVLHHANIPVLIVPPKQNKK</sequence>
<feature type="compositionally biased region" description="Polar residues" evidence="1">
    <location>
        <begin position="15"/>
        <end position="33"/>
    </location>
</feature>
<dbReference type="AlphaFoldDB" id="A0A3S5BSZ1"/>
<comment type="caution">
    <text evidence="3">The sequence shown here is derived from an EMBL/GenBank/DDBJ whole genome shotgun (WGS) entry which is preliminary data.</text>
</comment>
<dbReference type="EMBL" id="CAAALY010257629">
    <property type="protein sequence ID" value="VEL38347.1"/>
    <property type="molecule type" value="Genomic_DNA"/>
</dbReference>